<organism evidence="4 5">
    <name type="scientific">Candidatus Kapaibacterium thiocyanatum</name>
    <dbReference type="NCBI Taxonomy" id="1895771"/>
    <lineage>
        <taxon>Bacteria</taxon>
        <taxon>Pseudomonadati</taxon>
        <taxon>Candidatus Kapaibacteriota</taxon>
        <taxon>Candidatus Kapaibacteriia</taxon>
        <taxon>Candidatus Kapaibacteriales</taxon>
        <taxon>Candidatus Kapaibacteriaceae</taxon>
        <taxon>Candidatus Kapaibacterium</taxon>
    </lineage>
</organism>
<sequence length="808" mass="90843">MMRKYAPLRAAQLRWTCPPSALPFKSTREVKPLTRIVGQQRAMDAIRLGAQIRSQGYNIYVSGMVGTGRLTTVQTILDEHKSDPKEFFDFAYVHNFKQTETPVLIRFQKGEGRVFARMIDDALAYLKRRIPQLFEEDQFQSDRKSIIQKYQLQEKGLLNEFDSKLRPRGFAVGQMQDDEGNVRTEIFPVIDGKPFAVEQLDELIQAGTMTMDRAAQIREEYAAHKEELVEIGRKSMRLIAEFRKSLTEFDQMSVALIVNAAFESVRTSFTRDRVVEYLNGVQKHLLEHLDELVRLFAARQTGAPDAAVDEAIKAFFAQYGVNLVLDNYDTKVAPVIIETSPTYASLFGSIEKRYDARGFYISDFTHIKPGAILRADGGYVIMNALDVLGDPQIWSALKKVMLYNRLEIQNTDSQFQLNALKPEWIKVNVKIILLGDPSIYHYLWGSDEDFHKMFKVHAEFDHQMDRTQEMIKNYAAFFSLLAAEDGLLHCDRSGAAALIEWAVERTESQDKITLQFSYVADLLREASFYAHKANALVISRSHVQMAIDQRHWRSNSVDESIREQIRKGTLLVDVKGARVGQINGLTVYSTGIVSFGKPARITTTVSAGSSGIINIEREVELSGAIHSKGVLILAGLLRSLFSRSQPISFAASIAFEQSYGGIDGDSASAAEMVALLSAISNLPIRQDLAITGSINQKGDIQPIGGVNEKITGFFEVCRDRGLTGKQGVLIPAQNVRDLMLRQEIIDAVQHKKFFIYPIKVLEDAVELLLDVPVGTPDKRGHFPPETVYCKVQHNLNVLHEASRMHGKN</sequence>
<dbReference type="Proteomes" id="UP000184233">
    <property type="component" value="Unassembled WGS sequence"/>
</dbReference>
<dbReference type="Pfam" id="PF20437">
    <property type="entry name" value="LonC_helical"/>
    <property type="match status" value="1"/>
</dbReference>
<evidence type="ECO:0000259" key="3">
    <source>
        <dbReference type="PROSITE" id="PS51786"/>
    </source>
</evidence>
<evidence type="ECO:0000256" key="1">
    <source>
        <dbReference type="ARBA" id="ARBA00022670"/>
    </source>
</evidence>
<comment type="catalytic activity">
    <reaction evidence="2">
        <text>Hydrolysis of proteins in presence of ATP.</text>
        <dbReference type="EC" id="3.4.21.53"/>
    </reaction>
</comment>
<dbReference type="Pfam" id="PF05362">
    <property type="entry name" value="Lon_C"/>
    <property type="match status" value="1"/>
</dbReference>
<dbReference type="PANTHER" id="PTHR10046">
    <property type="entry name" value="ATP DEPENDENT LON PROTEASE FAMILY MEMBER"/>
    <property type="match status" value="1"/>
</dbReference>
<dbReference type="SUPFAM" id="SSF54211">
    <property type="entry name" value="Ribosomal protein S5 domain 2-like"/>
    <property type="match status" value="1"/>
</dbReference>
<dbReference type="InterPro" id="IPR046844">
    <property type="entry name" value="Lon-like_helical"/>
</dbReference>
<dbReference type="Gene3D" id="3.30.230.10">
    <property type="match status" value="1"/>
</dbReference>
<dbReference type="EMBL" id="MKVH01000024">
    <property type="protein sequence ID" value="OJX56855.1"/>
    <property type="molecule type" value="Genomic_DNA"/>
</dbReference>
<feature type="active site" evidence="2">
    <location>
        <position position="666"/>
    </location>
</feature>
<dbReference type="EC" id="3.4.21.53" evidence="2"/>
<dbReference type="GO" id="GO:0005524">
    <property type="term" value="F:ATP binding"/>
    <property type="evidence" value="ECO:0007669"/>
    <property type="project" value="InterPro"/>
</dbReference>
<feature type="domain" description="Lon proteolytic" evidence="3">
    <location>
        <begin position="576"/>
        <end position="771"/>
    </location>
</feature>
<accession>A0A1M3KWV2</accession>
<dbReference type="GO" id="GO:0004176">
    <property type="term" value="F:ATP-dependent peptidase activity"/>
    <property type="evidence" value="ECO:0007669"/>
    <property type="project" value="UniProtKB-UniRule"/>
</dbReference>
<reference evidence="4 5" key="1">
    <citation type="submission" date="2016-09" db="EMBL/GenBank/DDBJ databases">
        <title>Genome-resolved meta-omics ties microbial dynamics to process performance in biotechnology for thiocyanate degradation.</title>
        <authorList>
            <person name="Kantor R.S."/>
            <person name="Huddy R.J."/>
            <person name="Iyer R."/>
            <person name="Thomas B.C."/>
            <person name="Brown C.T."/>
            <person name="Anantharaman K."/>
            <person name="Tringe S."/>
            <person name="Hettich R.L."/>
            <person name="Harrison S.T."/>
            <person name="Banfield J.F."/>
        </authorList>
    </citation>
    <scope>NUCLEOTIDE SEQUENCE [LARGE SCALE GENOMIC DNA]</scope>
    <source>
        <strain evidence="4">59-99</strain>
    </source>
</reference>
<dbReference type="GO" id="GO:0006508">
    <property type="term" value="P:proteolysis"/>
    <property type="evidence" value="ECO:0007669"/>
    <property type="project" value="UniProtKB-KW"/>
</dbReference>
<evidence type="ECO:0000313" key="5">
    <source>
        <dbReference type="Proteomes" id="UP000184233"/>
    </source>
</evidence>
<protein>
    <recommendedName>
        <fullName evidence="2">endopeptidase La</fullName>
        <ecNumber evidence="2">3.4.21.53</ecNumber>
    </recommendedName>
</protein>
<dbReference type="Pfam" id="PF13654">
    <property type="entry name" value="AAA_32"/>
    <property type="match status" value="1"/>
</dbReference>
<keyword evidence="2" id="KW-0720">Serine protease</keyword>
<dbReference type="SUPFAM" id="SSF52540">
    <property type="entry name" value="P-loop containing nucleoside triphosphate hydrolases"/>
    <property type="match status" value="1"/>
</dbReference>
<comment type="caution">
    <text evidence="4">The sequence shown here is derived from an EMBL/GenBank/DDBJ whole genome shotgun (WGS) entry which is preliminary data.</text>
</comment>
<keyword evidence="2" id="KW-0378">Hydrolase</keyword>
<gene>
    <name evidence="4" type="ORF">BGO89_10020</name>
</gene>
<evidence type="ECO:0000313" key="4">
    <source>
        <dbReference type="EMBL" id="OJX56855.1"/>
    </source>
</evidence>
<dbReference type="GO" id="GO:0004252">
    <property type="term" value="F:serine-type endopeptidase activity"/>
    <property type="evidence" value="ECO:0007669"/>
    <property type="project" value="UniProtKB-UniRule"/>
</dbReference>
<dbReference type="GO" id="GO:0030163">
    <property type="term" value="P:protein catabolic process"/>
    <property type="evidence" value="ECO:0007669"/>
    <property type="project" value="InterPro"/>
</dbReference>
<dbReference type="STRING" id="1895771.BGO89_10020"/>
<feature type="active site" evidence="2">
    <location>
        <position position="709"/>
    </location>
</feature>
<dbReference type="InterPro" id="IPR008269">
    <property type="entry name" value="Lon_proteolytic"/>
</dbReference>
<dbReference type="Gene3D" id="1.10.8.60">
    <property type="match status" value="1"/>
</dbReference>
<dbReference type="PROSITE" id="PS51786">
    <property type="entry name" value="LON_PROTEOLYTIC"/>
    <property type="match status" value="1"/>
</dbReference>
<dbReference type="InterPro" id="IPR014721">
    <property type="entry name" value="Ribsml_uS5_D2-typ_fold_subgr"/>
</dbReference>
<dbReference type="InterPro" id="IPR027417">
    <property type="entry name" value="P-loop_NTPase"/>
</dbReference>
<dbReference type="InterPro" id="IPR020568">
    <property type="entry name" value="Ribosomal_Su5_D2-typ_SF"/>
</dbReference>
<dbReference type="InterPro" id="IPR041699">
    <property type="entry name" value="AAA_32"/>
</dbReference>
<proteinExistence type="inferred from homology"/>
<dbReference type="InterPro" id="IPR027065">
    <property type="entry name" value="Lon_Prtase"/>
</dbReference>
<dbReference type="Pfam" id="PF20436">
    <property type="entry name" value="LonB_AAA-LID"/>
    <property type="match status" value="1"/>
</dbReference>
<evidence type="ECO:0000256" key="2">
    <source>
        <dbReference type="PROSITE-ProRule" id="PRU01122"/>
    </source>
</evidence>
<keyword evidence="1 2" id="KW-0645">Protease</keyword>
<name>A0A1M3KWV2_9BACT</name>
<dbReference type="InterPro" id="IPR046843">
    <property type="entry name" value="LonB_AAA-LID"/>
</dbReference>
<dbReference type="Gene3D" id="3.40.50.300">
    <property type="entry name" value="P-loop containing nucleotide triphosphate hydrolases"/>
    <property type="match status" value="2"/>
</dbReference>
<dbReference type="PRINTS" id="PR00830">
    <property type="entry name" value="ENDOLAPTASE"/>
</dbReference>
<dbReference type="AlphaFoldDB" id="A0A1M3KWV2"/>
<comment type="similarity">
    <text evidence="2">Belongs to the peptidase S16 family.</text>
</comment>